<dbReference type="RefSeq" id="WP_343843088.1">
    <property type="nucleotide sequence ID" value="NZ_BAAAEI010000006.1"/>
</dbReference>
<evidence type="ECO:0000256" key="4">
    <source>
        <dbReference type="ARBA" id="ARBA00022989"/>
    </source>
</evidence>
<evidence type="ECO:0000259" key="8">
    <source>
        <dbReference type="Pfam" id="PF02687"/>
    </source>
</evidence>
<feature type="domain" description="ABC3 transporter permease C-terminal" evidence="8">
    <location>
        <begin position="291"/>
        <end position="405"/>
    </location>
</feature>
<evidence type="ECO:0000256" key="2">
    <source>
        <dbReference type="ARBA" id="ARBA00022475"/>
    </source>
</evidence>
<keyword evidence="11" id="KW-1185">Reference proteome</keyword>
<feature type="domain" description="MacB-like periplasmic core" evidence="9">
    <location>
        <begin position="26"/>
        <end position="250"/>
    </location>
</feature>
<dbReference type="InterPro" id="IPR003838">
    <property type="entry name" value="ABC3_permease_C"/>
</dbReference>
<feature type="transmembrane region" description="Helical" evidence="7">
    <location>
        <begin position="27"/>
        <end position="47"/>
    </location>
</feature>
<gene>
    <name evidence="10" type="ORF">GCM10009092_12830</name>
</gene>
<reference evidence="11" key="1">
    <citation type="journal article" date="2019" name="Int. J. Syst. Evol. Microbiol.">
        <title>The Global Catalogue of Microorganisms (GCM) 10K type strain sequencing project: providing services to taxonomists for standard genome sequencing and annotation.</title>
        <authorList>
            <consortium name="The Broad Institute Genomics Platform"/>
            <consortium name="The Broad Institute Genome Sequencing Center for Infectious Disease"/>
            <person name="Wu L."/>
            <person name="Ma J."/>
        </authorList>
    </citation>
    <scope>NUCLEOTIDE SEQUENCE [LARGE SCALE GENOMIC DNA]</scope>
    <source>
        <strain evidence="11">JCM 13378</strain>
    </source>
</reference>
<keyword evidence="2" id="KW-1003">Cell membrane</keyword>
<comment type="similarity">
    <text evidence="6">Belongs to the ABC-4 integral membrane protein family.</text>
</comment>
<dbReference type="PANTHER" id="PTHR30572">
    <property type="entry name" value="MEMBRANE COMPONENT OF TRANSPORTER-RELATED"/>
    <property type="match status" value="1"/>
</dbReference>
<dbReference type="InterPro" id="IPR025857">
    <property type="entry name" value="MacB_PCD"/>
</dbReference>
<keyword evidence="3 7" id="KW-0812">Transmembrane</keyword>
<evidence type="ECO:0000256" key="3">
    <source>
        <dbReference type="ARBA" id="ARBA00022692"/>
    </source>
</evidence>
<dbReference type="Pfam" id="PF12704">
    <property type="entry name" value="MacB_PCD"/>
    <property type="match status" value="1"/>
</dbReference>
<keyword evidence="4 7" id="KW-1133">Transmembrane helix</keyword>
<name>A0ABP3GMG8_9ALTE</name>
<evidence type="ECO:0000256" key="5">
    <source>
        <dbReference type="ARBA" id="ARBA00023136"/>
    </source>
</evidence>
<evidence type="ECO:0000313" key="10">
    <source>
        <dbReference type="EMBL" id="GAA0349844.1"/>
    </source>
</evidence>
<dbReference type="EMBL" id="BAAAEI010000006">
    <property type="protein sequence ID" value="GAA0349844.1"/>
    <property type="molecule type" value="Genomic_DNA"/>
</dbReference>
<dbReference type="Pfam" id="PF02687">
    <property type="entry name" value="FtsX"/>
    <property type="match status" value="1"/>
</dbReference>
<feature type="transmembrane region" description="Helical" evidence="7">
    <location>
        <begin position="286"/>
        <end position="309"/>
    </location>
</feature>
<organism evidence="10 11">
    <name type="scientific">Bowmanella denitrificans</name>
    <dbReference type="NCBI Taxonomy" id="366582"/>
    <lineage>
        <taxon>Bacteria</taxon>
        <taxon>Pseudomonadati</taxon>
        <taxon>Pseudomonadota</taxon>
        <taxon>Gammaproteobacteria</taxon>
        <taxon>Alteromonadales</taxon>
        <taxon>Alteromonadaceae</taxon>
        <taxon>Bowmanella</taxon>
    </lineage>
</organism>
<dbReference type="Proteomes" id="UP001501757">
    <property type="component" value="Unassembled WGS sequence"/>
</dbReference>
<keyword evidence="5 7" id="KW-0472">Membrane</keyword>
<accession>A0ABP3GMG8</accession>
<dbReference type="InterPro" id="IPR050250">
    <property type="entry name" value="Macrolide_Exporter_MacB"/>
</dbReference>
<evidence type="ECO:0000259" key="9">
    <source>
        <dbReference type="Pfam" id="PF12704"/>
    </source>
</evidence>
<evidence type="ECO:0000313" key="11">
    <source>
        <dbReference type="Proteomes" id="UP001501757"/>
    </source>
</evidence>
<evidence type="ECO:0000256" key="6">
    <source>
        <dbReference type="ARBA" id="ARBA00038076"/>
    </source>
</evidence>
<proteinExistence type="inferred from homology"/>
<feature type="transmembrane region" description="Helical" evidence="7">
    <location>
        <begin position="330"/>
        <end position="355"/>
    </location>
</feature>
<evidence type="ECO:0000256" key="1">
    <source>
        <dbReference type="ARBA" id="ARBA00004651"/>
    </source>
</evidence>
<protein>
    <submittedName>
        <fullName evidence="10">ABC transporter permease</fullName>
    </submittedName>
</protein>
<evidence type="ECO:0000256" key="7">
    <source>
        <dbReference type="SAM" id="Phobius"/>
    </source>
</evidence>
<comment type="caution">
    <text evidence="10">The sequence shown here is derived from an EMBL/GenBank/DDBJ whole genome shotgun (WGS) entry which is preliminary data.</text>
</comment>
<comment type="subcellular location">
    <subcellularLocation>
        <location evidence="1">Cell membrane</location>
        <topology evidence="1">Multi-pass membrane protein</topology>
    </subcellularLocation>
</comment>
<feature type="transmembrane region" description="Helical" evidence="7">
    <location>
        <begin position="375"/>
        <end position="395"/>
    </location>
</feature>
<sequence>MFSGLHATIEGTRAALASIRAHAMRSALTTLGIVIGVAAVITVVAVMEGLSASIDSQLDDLGSDMVTLRARTSQEQAMLGFANKLSYEDFIVLKSKVNNVQDMSATMQAFTFGSKVSYGRETIQTQVIGTDANYQKVIKVFPQQGRFVRSSDDDRRRRVVFIGESVRKKLKLPDNPIGEFISLSGEWFRIIGVAEERGSLFGFDQDNYIIAPFSTMASLAGSRVTENIDILFRPAPGASLDTVQAQIRQILRKRHHLSGDDKDDFEFITAKKTKESFEKVTTSVTLVAGGVVGISLLVGGIGVMNIMLVSVTERTREIGINKALGATPNFIMLQFLVEALVLSLFGGLIGLLLGWGLAALLSMLMPGMPGALVPGWAIALSFGFTTAIGVIFGLMPAVKASKLNPIDALRYE</sequence>
<dbReference type="PANTHER" id="PTHR30572:SF4">
    <property type="entry name" value="ABC TRANSPORTER PERMEASE YTRF"/>
    <property type="match status" value="1"/>
</dbReference>